<name>A0EAT2_PARTE</name>
<accession>A0EAT2</accession>
<dbReference type="InParanoid" id="A0EAT2"/>
<dbReference type="STRING" id="5888.A0EAT2"/>
<dbReference type="InterPro" id="IPR050117">
    <property type="entry name" value="MAPK"/>
</dbReference>
<dbReference type="FunFam" id="1.10.510.10:FF:001314">
    <property type="entry name" value="Uncharacterized protein"/>
    <property type="match status" value="1"/>
</dbReference>
<dbReference type="SUPFAM" id="SSF56112">
    <property type="entry name" value="Protein kinase-like (PK-like)"/>
    <property type="match status" value="1"/>
</dbReference>
<dbReference type="Gene3D" id="3.30.200.20">
    <property type="entry name" value="Phosphorylase Kinase, domain 1"/>
    <property type="match status" value="1"/>
</dbReference>
<dbReference type="GO" id="GO:0005634">
    <property type="term" value="C:nucleus"/>
    <property type="evidence" value="ECO:0000318"/>
    <property type="project" value="GO_Central"/>
</dbReference>
<dbReference type="RefSeq" id="XP_001459796.1">
    <property type="nucleotide sequence ID" value="XM_001459759.1"/>
</dbReference>
<dbReference type="HOGENOM" id="CLU_000288_181_1_1"/>
<dbReference type="GO" id="GO:0035556">
    <property type="term" value="P:intracellular signal transduction"/>
    <property type="evidence" value="ECO:0000318"/>
    <property type="project" value="GO_Central"/>
</dbReference>
<dbReference type="GeneID" id="5045583"/>
<dbReference type="PROSITE" id="PS50011">
    <property type="entry name" value="PROTEIN_KINASE_DOM"/>
    <property type="match status" value="1"/>
</dbReference>
<dbReference type="PROSITE" id="PS00107">
    <property type="entry name" value="PROTEIN_KINASE_ATP"/>
    <property type="match status" value="1"/>
</dbReference>
<dbReference type="GO" id="GO:0005737">
    <property type="term" value="C:cytoplasm"/>
    <property type="evidence" value="ECO:0000318"/>
    <property type="project" value="GO_Central"/>
</dbReference>
<protein>
    <recommendedName>
        <fullName evidence="8">Protein kinase domain-containing protein</fullName>
    </recommendedName>
</protein>
<dbReference type="GO" id="GO:0005524">
    <property type="term" value="F:ATP binding"/>
    <property type="evidence" value="ECO:0007669"/>
    <property type="project" value="UniProtKB-UniRule"/>
</dbReference>
<keyword evidence="6" id="KW-0131">Cell cycle</keyword>
<evidence type="ECO:0000256" key="4">
    <source>
        <dbReference type="ARBA" id="ARBA00022840"/>
    </source>
</evidence>
<dbReference type="InterPro" id="IPR017441">
    <property type="entry name" value="Protein_kinase_ATP_BS"/>
</dbReference>
<dbReference type="Gene3D" id="1.10.510.10">
    <property type="entry name" value="Transferase(Phosphotransferase) domain 1"/>
    <property type="match status" value="1"/>
</dbReference>
<dbReference type="GO" id="GO:0004674">
    <property type="term" value="F:protein serine/threonine kinase activity"/>
    <property type="evidence" value="ECO:0000318"/>
    <property type="project" value="GO_Central"/>
</dbReference>
<keyword evidence="5" id="KW-0539">Nucleus</keyword>
<reference evidence="9 10" key="1">
    <citation type="journal article" date="2006" name="Nature">
        <title>Global trends of whole-genome duplications revealed by the ciliate Paramecium tetraurelia.</title>
        <authorList>
            <consortium name="Genoscope"/>
            <person name="Aury J.-M."/>
            <person name="Jaillon O."/>
            <person name="Duret L."/>
            <person name="Noel B."/>
            <person name="Jubin C."/>
            <person name="Porcel B.M."/>
            <person name="Segurens B."/>
            <person name="Daubin V."/>
            <person name="Anthouard V."/>
            <person name="Aiach N."/>
            <person name="Arnaiz O."/>
            <person name="Billaut A."/>
            <person name="Beisson J."/>
            <person name="Blanc I."/>
            <person name="Bouhouche K."/>
            <person name="Camara F."/>
            <person name="Duharcourt S."/>
            <person name="Guigo R."/>
            <person name="Gogendeau D."/>
            <person name="Katinka M."/>
            <person name="Keller A.-M."/>
            <person name="Kissmehl R."/>
            <person name="Klotz C."/>
            <person name="Koll F."/>
            <person name="Le Moue A."/>
            <person name="Lepere C."/>
            <person name="Malinsky S."/>
            <person name="Nowacki M."/>
            <person name="Nowak J.K."/>
            <person name="Plattner H."/>
            <person name="Poulain J."/>
            <person name="Ruiz F."/>
            <person name="Serrano V."/>
            <person name="Zagulski M."/>
            <person name="Dessen P."/>
            <person name="Betermier M."/>
            <person name="Weissenbach J."/>
            <person name="Scarpelli C."/>
            <person name="Schachter V."/>
            <person name="Sperling L."/>
            <person name="Meyer E."/>
            <person name="Cohen J."/>
            <person name="Wincker P."/>
        </authorList>
    </citation>
    <scope>NUCLEOTIDE SEQUENCE [LARGE SCALE GENOMIC DNA]</scope>
    <source>
        <strain evidence="9 10">Stock d4-2</strain>
    </source>
</reference>
<dbReference type="AlphaFoldDB" id="A0EAT2"/>
<feature type="binding site" evidence="7">
    <location>
        <position position="53"/>
    </location>
    <ligand>
        <name>ATP</name>
        <dbReference type="ChEBI" id="CHEBI:30616"/>
    </ligand>
</feature>
<evidence type="ECO:0000259" key="8">
    <source>
        <dbReference type="PROSITE" id="PS50011"/>
    </source>
</evidence>
<dbReference type="PANTHER" id="PTHR24055">
    <property type="entry name" value="MITOGEN-ACTIVATED PROTEIN KINASE"/>
    <property type="match status" value="1"/>
</dbReference>
<dbReference type="OMA" id="QILKYCG"/>
<evidence type="ECO:0000256" key="2">
    <source>
        <dbReference type="ARBA" id="ARBA00022618"/>
    </source>
</evidence>
<comment type="subcellular location">
    <subcellularLocation>
        <location evidence="1">Nucleus</location>
    </subcellularLocation>
</comment>
<keyword evidence="3 7" id="KW-0547">Nucleotide-binding</keyword>
<dbReference type="Pfam" id="PF00069">
    <property type="entry name" value="Pkinase"/>
    <property type="match status" value="1"/>
</dbReference>
<organism evidence="9 10">
    <name type="scientific">Paramecium tetraurelia</name>
    <dbReference type="NCBI Taxonomy" id="5888"/>
    <lineage>
        <taxon>Eukaryota</taxon>
        <taxon>Sar</taxon>
        <taxon>Alveolata</taxon>
        <taxon>Ciliophora</taxon>
        <taxon>Intramacronucleata</taxon>
        <taxon>Oligohymenophorea</taxon>
        <taxon>Peniculida</taxon>
        <taxon>Parameciidae</taxon>
        <taxon>Paramecium</taxon>
    </lineage>
</organism>
<dbReference type="GO" id="GO:0051301">
    <property type="term" value="P:cell division"/>
    <property type="evidence" value="ECO:0007669"/>
    <property type="project" value="UniProtKB-KW"/>
</dbReference>
<keyword evidence="4 7" id="KW-0067">ATP-binding</keyword>
<keyword evidence="10" id="KW-1185">Reference proteome</keyword>
<dbReference type="eggNOG" id="KOG0594">
    <property type="taxonomic scope" value="Eukaryota"/>
</dbReference>
<dbReference type="OrthoDB" id="290726at2759"/>
<dbReference type="FunFam" id="3.30.200.20:FF:000554">
    <property type="entry name" value="CMGC/CDK/CDK7 protein kinase"/>
    <property type="match status" value="1"/>
</dbReference>
<proteinExistence type="predicted"/>
<evidence type="ECO:0000313" key="10">
    <source>
        <dbReference type="Proteomes" id="UP000000600"/>
    </source>
</evidence>
<evidence type="ECO:0000313" key="9">
    <source>
        <dbReference type="EMBL" id="CAK92399.1"/>
    </source>
</evidence>
<sequence length="363" mass="41991">MTQEFTFQRISTSQMQTEDLKKKYILQKILGYGRYGTVYKGVNQRTQETVAIKELRHSIDDQGINAQALREIEILKSIQCQQIVSFKDLAHGQNKIYIIMEYMEEDLLTALKRNTFSEQQAKMIMFQVLQGLAYLHNKGIIHRDIKPNNILNRNLEIKICDLGMAQNLKKLKPQTIRIQNHSYRAPEVFLGLLNDQYQVDVWSAGVLFIQLLFKDNLFEGSSDYASFQQILKYCGTPQEGNFVKDNIENWNGVTSLKNYSTFIKEDPQPRTLKAILEKKMSPSLINLVDSMLTLDPSQRITAQDALQHPYFCGMNIQRCLHTIQASRKKVKTEQNTKTDVFNYPNGNKIIVVSQIFQKSQNCF</sequence>
<evidence type="ECO:0000256" key="5">
    <source>
        <dbReference type="ARBA" id="ARBA00023242"/>
    </source>
</evidence>
<dbReference type="InterPro" id="IPR000719">
    <property type="entry name" value="Prot_kinase_dom"/>
</dbReference>
<dbReference type="KEGG" id="ptm:GSPATT00025133001"/>
<evidence type="ECO:0000256" key="3">
    <source>
        <dbReference type="ARBA" id="ARBA00022741"/>
    </source>
</evidence>
<dbReference type="SMART" id="SM00220">
    <property type="entry name" value="S_TKc"/>
    <property type="match status" value="1"/>
</dbReference>
<evidence type="ECO:0000256" key="1">
    <source>
        <dbReference type="ARBA" id="ARBA00004123"/>
    </source>
</evidence>
<gene>
    <name evidence="9" type="ORF">GSPATT00025133001</name>
</gene>
<dbReference type="InterPro" id="IPR011009">
    <property type="entry name" value="Kinase-like_dom_sf"/>
</dbReference>
<dbReference type="EMBL" id="CT868668">
    <property type="protein sequence ID" value="CAK92399.1"/>
    <property type="molecule type" value="Genomic_DNA"/>
</dbReference>
<feature type="domain" description="Protein kinase" evidence="8">
    <location>
        <begin position="24"/>
        <end position="311"/>
    </location>
</feature>
<dbReference type="Proteomes" id="UP000000600">
    <property type="component" value="Unassembled WGS sequence"/>
</dbReference>
<evidence type="ECO:0000256" key="6">
    <source>
        <dbReference type="ARBA" id="ARBA00023306"/>
    </source>
</evidence>
<evidence type="ECO:0000256" key="7">
    <source>
        <dbReference type="PROSITE-ProRule" id="PRU10141"/>
    </source>
</evidence>
<keyword evidence="2" id="KW-0132">Cell division</keyword>